<organism evidence="1 2">
    <name type="scientific">Eleutherodactylus coqui</name>
    <name type="common">Puerto Rican coqui</name>
    <dbReference type="NCBI Taxonomy" id="57060"/>
    <lineage>
        <taxon>Eukaryota</taxon>
        <taxon>Metazoa</taxon>
        <taxon>Chordata</taxon>
        <taxon>Craniata</taxon>
        <taxon>Vertebrata</taxon>
        <taxon>Euteleostomi</taxon>
        <taxon>Amphibia</taxon>
        <taxon>Batrachia</taxon>
        <taxon>Anura</taxon>
        <taxon>Neobatrachia</taxon>
        <taxon>Hyloidea</taxon>
        <taxon>Eleutherodactylidae</taxon>
        <taxon>Eleutherodactylinae</taxon>
        <taxon>Eleutherodactylus</taxon>
        <taxon>Eleutherodactylus</taxon>
    </lineage>
</organism>
<reference evidence="1" key="1">
    <citation type="thesis" date="2020" institute="ProQuest LLC" country="789 East Eisenhower Parkway, Ann Arbor, MI, USA">
        <title>Comparative Genomics and Chromosome Evolution.</title>
        <authorList>
            <person name="Mudd A.B."/>
        </authorList>
    </citation>
    <scope>NUCLEOTIDE SEQUENCE</scope>
    <source>
        <strain evidence="1">HN-11 Male</strain>
        <tissue evidence="1">Kidney and liver</tissue>
    </source>
</reference>
<comment type="caution">
    <text evidence="1">The sequence shown here is derived from an EMBL/GenBank/DDBJ whole genome shotgun (WGS) entry which is preliminary data.</text>
</comment>
<keyword evidence="2" id="KW-1185">Reference proteome</keyword>
<dbReference type="Proteomes" id="UP000770717">
    <property type="component" value="Unassembled WGS sequence"/>
</dbReference>
<evidence type="ECO:0000313" key="2">
    <source>
        <dbReference type="Proteomes" id="UP000770717"/>
    </source>
</evidence>
<sequence length="66" mass="7780">MCMPHNIFTIHNKNTYEFTYSNNLFRNVQLDYSETSGLIVKEQPSHLKYQTYTIQHSSEKNLPNLG</sequence>
<proteinExistence type="predicted"/>
<dbReference type="AlphaFoldDB" id="A0A8J6FII9"/>
<protein>
    <submittedName>
        <fullName evidence="1">Uncharacterized protein</fullName>
    </submittedName>
</protein>
<name>A0A8J6FII9_ELECQ</name>
<gene>
    <name evidence="1" type="ORF">GDO78_007635</name>
</gene>
<dbReference type="EMBL" id="WNTK01000003">
    <property type="protein sequence ID" value="KAG9487936.1"/>
    <property type="molecule type" value="Genomic_DNA"/>
</dbReference>
<evidence type="ECO:0000313" key="1">
    <source>
        <dbReference type="EMBL" id="KAG9487936.1"/>
    </source>
</evidence>
<accession>A0A8J6FII9</accession>